<accession>A0A8J4U535</accession>
<dbReference type="InterPro" id="IPR006052">
    <property type="entry name" value="TNF_dom"/>
</dbReference>
<keyword evidence="2" id="KW-1133">Transmembrane helix</keyword>
<sequence>MEVKEQRADGGDTHEIYSMLVEPDELMRTQRRLRREICVSRIVLIVLLGTCMALCGAFYILQVHGSKNIEIPNKEKANETLVERQTGDRDEKVDVQTPHVAVAYLKPQSYAENAARETLKWTGTPVGLGGFNFTDSDESLTIPRSGKYRIGLQITYTGRQEGQINLNHNIIKISSCYHNNEPIPILSVYETVYGTNYWFKSVFSEIIHVFCKDDKIKVEVDKASFLDIAGQLNTKSFLTVQFISGL</sequence>
<proteinExistence type="inferred from homology"/>
<protein>
    <submittedName>
        <fullName evidence="4">Putative tumor necrosis factor ligand superfamily member 15-like</fullName>
    </submittedName>
</protein>
<keyword evidence="2" id="KW-0472">Membrane</keyword>
<dbReference type="Gene3D" id="2.60.120.40">
    <property type="match status" value="1"/>
</dbReference>
<dbReference type="Pfam" id="PF00229">
    <property type="entry name" value="TNF"/>
    <property type="match status" value="1"/>
</dbReference>
<dbReference type="GO" id="GO:0006955">
    <property type="term" value="P:immune response"/>
    <property type="evidence" value="ECO:0007669"/>
    <property type="project" value="InterPro"/>
</dbReference>
<dbReference type="OrthoDB" id="9936525at2759"/>
<dbReference type="AlphaFoldDB" id="A0A8J4U535"/>
<dbReference type="Proteomes" id="UP000727407">
    <property type="component" value="Unassembled WGS sequence"/>
</dbReference>
<dbReference type="SUPFAM" id="SSF49842">
    <property type="entry name" value="TNF-like"/>
    <property type="match status" value="1"/>
</dbReference>
<reference evidence="4" key="1">
    <citation type="submission" date="2020-07" db="EMBL/GenBank/DDBJ databases">
        <title>Clarias magur genome sequencing, assembly and annotation.</title>
        <authorList>
            <person name="Kushwaha B."/>
            <person name="Kumar R."/>
            <person name="Das P."/>
            <person name="Joshi C.G."/>
            <person name="Kumar D."/>
            <person name="Nagpure N.S."/>
            <person name="Pandey M."/>
            <person name="Agarwal S."/>
            <person name="Srivastava S."/>
            <person name="Singh M."/>
            <person name="Sahoo L."/>
            <person name="Jayasankar P."/>
            <person name="Meher P.K."/>
            <person name="Koringa P.G."/>
            <person name="Iquebal M.A."/>
            <person name="Das S.P."/>
            <person name="Bit A."/>
            <person name="Patnaik S."/>
            <person name="Patel N."/>
            <person name="Shah T.M."/>
            <person name="Hinsu A."/>
            <person name="Jena J.K."/>
        </authorList>
    </citation>
    <scope>NUCLEOTIDE SEQUENCE</scope>
    <source>
        <strain evidence="4">CIFAMagur01</strain>
        <tissue evidence="4">Testis</tissue>
    </source>
</reference>
<keyword evidence="5" id="KW-1185">Reference proteome</keyword>
<gene>
    <name evidence="4" type="ORF">DAT39_019017</name>
</gene>
<dbReference type="GO" id="GO:0016020">
    <property type="term" value="C:membrane"/>
    <property type="evidence" value="ECO:0007669"/>
    <property type="project" value="InterPro"/>
</dbReference>
<feature type="transmembrane region" description="Helical" evidence="2">
    <location>
        <begin position="38"/>
        <end position="61"/>
    </location>
</feature>
<evidence type="ECO:0000313" key="5">
    <source>
        <dbReference type="Proteomes" id="UP000727407"/>
    </source>
</evidence>
<name>A0A8J4U535_CLAMG</name>
<organism evidence="4 5">
    <name type="scientific">Clarias magur</name>
    <name type="common">Asian catfish</name>
    <name type="synonym">Macropteronotus magur</name>
    <dbReference type="NCBI Taxonomy" id="1594786"/>
    <lineage>
        <taxon>Eukaryota</taxon>
        <taxon>Metazoa</taxon>
        <taxon>Chordata</taxon>
        <taxon>Craniata</taxon>
        <taxon>Vertebrata</taxon>
        <taxon>Euteleostomi</taxon>
        <taxon>Actinopterygii</taxon>
        <taxon>Neopterygii</taxon>
        <taxon>Teleostei</taxon>
        <taxon>Ostariophysi</taxon>
        <taxon>Siluriformes</taxon>
        <taxon>Clariidae</taxon>
        <taxon>Clarias</taxon>
    </lineage>
</organism>
<comment type="caution">
    <text evidence="4">The sequence shown here is derived from an EMBL/GenBank/DDBJ whole genome shotgun (WGS) entry which is preliminary data.</text>
</comment>
<comment type="similarity">
    <text evidence="1">Belongs to the tumor necrosis factor family.</text>
</comment>
<dbReference type="GO" id="GO:0005164">
    <property type="term" value="F:tumor necrosis factor receptor binding"/>
    <property type="evidence" value="ECO:0007669"/>
    <property type="project" value="InterPro"/>
</dbReference>
<dbReference type="InterPro" id="IPR008983">
    <property type="entry name" value="Tumour_necrosis_fac-like_dom"/>
</dbReference>
<keyword evidence="2" id="KW-0812">Transmembrane</keyword>
<evidence type="ECO:0000259" key="3">
    <source>
        <dbReference type="Pfam" id="PF00229"/>
    </source>
</evidence>
<dbReference type="EMBL" id="QNUK01000599">
    <property type="protein sequence ID" value="KAF5891279.1"/>
    <property type="molecule type" value="Genomic_DNA"/>
</dbReference>
<evidence type="ECO:0000256" key="2">
    <source>
        <dbReference type="SAM" id="Phobius"/>
    </source>
</evidence>
<evidence type="ECO:0000256" key="1">
    <source>
        <dbReference type="ARBA" id="ARBA00008670"/>
    </source>
</evidence>
<evidence type="ECO:0000313" key="4">
    <source>
        <dbReference type="EMBL" id="KAF5891279.1"/>
    </source>
</evidence>
<feature type="domain" description="THD" evidence="3">
    <location>
        <begin position="130"/>
        <end position="231"/>
    </location>
</feature>